<evidence type="ECO:0008006" key="5">
    <source>
        <dbReference type="Google" id="ProtNLM"/>
    </source>
</evidence>
<evidence type="ECO:0000313" key="2">
    <source>
        <dbReference type="EMBL" id="OXA96468.1"/>
    </source>
</evidence>
<dbReference type="OrthoDB" id="1369078at2"/>
<name>A0A086ART9_FLAHY</name>
<dbReference type="EMBL" id="MUGY01000004">
    <property type="protein sequence ID" value="OXA96468.1"/>
    <property type="molecule type" value="Genomic_DNA"/>
</dbReference>
<reference evidence="1 3" key="1">
    <citation type="submission" date="2014-07" db="EMBL/GenBank/DDBJ databases">
        <title>Genome of Flavobacterium hydatis DSM 2063.</title>
        <authorList>
            <person name="Pipes S.E."/>
            <person name="Stropko S.J."/>
            <person name="Newman J.D."/>
        </authorList>
    </citation>
    <scope>NUCLEOTIDE SEQUENCE [LARGE SCALE GENOMIC DNA]</scope>
    <source>
        <strain evidence="1 3">DSM 2063</strain>
    </source>
</reference>
<keyword evidence="4" id="KW-1185">Reference proteome</keyword>
<dbReference type="eggNOG" id="ENOG50311N3">
    <property type="taxonomic scope" value="Bacteria"/>
</dbReference>
<organism evidence="1 3">
    <name type="scientific">Flavobacterium hydatis</name>
    <name type="common">Cytophaga aquatilis</name>
    <dbReference type="NCBI Taxonomy" id="991"/>
    <lineage>
        <taxon>Bacteria</taxon>
        <taxon>Pseudomonadati</taxon>
        <taxon>Bacteroidota</taxon>
        <taxon>Flavobacteriia</taxon>
        <taxon>Flavobacteriales</taxon>
        <taxon>Flavobacteriaceae</taxon>
        <taxon>Flavobacterium</taxon>
    </lineage>
</organism>
<evidence type="ECO:0000313" key="1">
    <source>
        <dbReference type="EMBL" id="KFF19403.1"/>
    </source>
</evidence>
<dbReference type="AlphaFoldDB" id="A0A086ART9"/>
<evidence type="ECO:0000313" key="3">
    <source>
        <dbReference type="Proteomes" id="UP000028712"/>
    </source>
</evidence>
<protein>
    <recommendedName>
        <fullName evidence="5">DUF4595 domain-containing protein</fullName>
    </recommendedName>
</protein>
<evidence type="ECO:0000313" key="4">
    <source>
        <dbReference type="Proteomes" id="UP000198424"/>
    </source>
</evidence>
<sequence>MKNYFIAIFMMAFQCLIHSQDQENQVKLKQINVVKTNYRDLKSGEIENKTVLFKDGKLLTIKTSDVVQSFFYNPKGLLDMTVKERVGSNWKEVVNYSYDKDDRITKFLKKYDENGESVTKTVTMTYEGARIKAITKKSNVHTVIEDIEYVVENGLIIRRSSRDRNQQIFNKVEYVYSNDNVIRHKGVLGEKMFNNFTFDDKKSVDLLIVQNLFGPNYKVIVPLISFHEEEFDFESISYNNELAFIPSSTNYTGVTGKYKYNASNYPISSSFLEQNGIVKIDKTYIYE</sequence>
<proteinExistence type="predicted"/>
<dbReference type="Proteomes" id="UP000028712">
    <property type="component" value="Unassembled WGS sequence"/>
</dbReference>
<dbReference type="STRING" id="991.IW20_02655"/>
<comment type="caution">
    <text evidence="1">The sequence shown here is derived from an EMBL/GenBank/DDBJ whole genome shotgun (WGS) entry which is preliminary data.</text>
</comment>
<dbReference type="Proteomes" id="UP000198424">
    <property type="component" value="Unassembled WGS sequence"/>
</dbReference>
<accession>A0A086ART9</accession>
<reference evidence="2 4" key="2">
    <citation type="submission" date="2016-11" db="EMBL/GenBank/DDBJ databases">
        <title>Whole genomes of Flavobacteriaceae.</title>
        <authorList>
            <person name="Stine C."/>
            <person name="Li C."/>
            <person name="Tadesse D."/>
        </authorList>
    </citation>
    <scope>NUCLEOTIDE SEQUENCE [LARGE SCALE GENOMIC DNA]</scope>
    <source>
        <strain evidence="2 4">ATCC 29551</strain>
    </source>
</reference>
<dbReference type="EMBL" id="JPRM01000003">
    <property type="protein sequence ID" value="KFF19403.1"/>
    <property type="molecule type" value="Genomic_DNA"/>
</dbReference>
<gene>
    <name evidence="2" type="ORF">B0A62_04175</name>
    <name evidence="1" type="ORF">IW20_02655</name>
</gene>